<dbReference type="EMBL" id="SIRT01000007">
    <property type="protein sequence ID" value="TBN03348.1"/>
    <property type="molecule type" value="Genomic_DNA"/>
</dbReference>
<dbReference type="RefSeq" id="WP_130964419.1">
    <property type="nucleotide sequence ID" value="NZ_SIRT01000007.1"/>
</dbReference>
<evidence type="ECO:0000313" key="1">
    <source>
        <dbReference type="EMBL" id="TBN03348.1"/>
    </source>
</evidence>
<reference evidence="1 2" key="1">
    <citation type="submission" date="2019-02" db="EMBL/GenBank/DDBJ databases">
        <title>Hyunsoonleella sp., isolated from marine sediment.</title>
        <authorList>
            <person name="Liu B.-T."/>
        </authorList>
    </citation>
    <scope>NUCLEOTIDE SEQUENCE [LARGE SCALE GENOMIC DNA]</scope>
    <source>
        <strain evidence="1 2">T58</strain>
    </source>
</reference>
<organism evidence="1 2">
    <name type="scientific">Hyunsoonleella flava</name>
    <dbReference type="NCBI Taxonomy" id="2527939"/>
    <lineage>
        <taxon>Bacteria</taxon>
        <taxon>Pseudomonadati</taxon>
        <taxon>Bacteroidota</taxon>
        <taxon>Flavobacteriia</taxon>
        <taxon>Flavobacteriales</taxon>
        <taxon>Flavobacteriaceae</taxon>
    </lineage>
</organism>
<keyword evidence="2" id="KW-1185">Reference proteome</keyword>
<proteinExistence type="predicted"/>
<comment type="caution">
    <text evidence="1">The sequence shown here is derived from an EMBL/GenBank/DDBJ whole genome shotgun (WGS) entry which is preliminary data.</text>
</comment>
<name>A0A4V2JA22_9FLAO</name>
<sequence length="205" mass="23013">MAESYYEIEPEQELTEEDLKLLEALENQNNAKAETNKAFNETKDNKHFAQAYKTIAPPEDYEPRSSNLDNSDVIESFKSKYQNTNPAKLKNEDLSSFSKVNDVLKKQKGEGANTKSTVSYSLKNRDDIYIPIPVYLCEISGKIVVNITVNSEGDVIDAYTNTSSTSSNECLIEHALQYAKDARFSKDASKPSQIGSITFNFIGKR</sequence>
<evidence type="ECO:0008006" key="3">
    <source>
        <dbReference type="Google" id="ProtNLM"/>
    </source>
</evidence>
<protein>
    <recommendedName>
        <fullName evidence="3">TonB C-terminal domain-containing protein</fullName>
    </recommendedName>
</protein>
<evidence type="ECO:0000313" key="2">
    <source>
        <dbReference type="Proteomes" id="UP000291142"/>
    </source>
</evidence>
<dbReference type="OrthoDB" id="9786892at2"/>
<dbReference type="AlphaFoldDB" id="A0A4V2JA22"/>
<accession>A0A4V2JA22</accession>
<dbReference type="Proteomes" id="UP000291142">
    <property type="component" value="Unassembled WGS sequence"/>
</dbReference>
<gene>
    <name evidence="1" type="ORF">EYD45_10100</name>
</gene>